<evidence type="ECO:0000256" key="8">
    <source>
        <dbReference type="ARBA" id="ARBA00023012"/>
    </source>
</evidence>
<dbReference type="EC" id="2.7.13.3" evidence="2"/>
<keyword evidence="12" id="KW-1185">Reference proteome</keyword>
<comment type="catalytic activity">
    <reaction evidence="1">
        <text>ATP + protein L-histidine = ADP + protein N-phospho-L-histidine.</text>
        <dbReference type="EC" id="2.7.13.3"/>
    </reaction>
</comment>
<dbReference type="PANTHER" id="PTHR43065:SF46">
    <property type="entry name" value="C4-DICARBOXYLATE TRANSPORT SENSOR PROTEIN DCTB"/>
    <property type="match status" value="1"/>
</dbReference>
<dbReference type="EMBL" id="CP100595">
    <property type="protein sequence ID" value="UTJ05583.1"/>
    <property type="molecule type" value="Genomic_DNA"/>
</dbReference>
<keyword evidence="9" id="KW-0812">Transmembrane</keyword>
<dbReference type="SMART" id="SM00387">
    <property type="entry name" value="HATPase_c"/>
    <property type="match status" value="1"/>
</dbReference>
<feature type="domain" description="Histidine kinase" evidence="10">
    <location>
        <begin position="98"/>
        <end position="319"/>
    </location>
</feature>
<keyword evidence="9" id="KW-0472">Membrane</keyword>
<evidence type="ECO:0000256" key="5">
    <source>
        <dbReference type="ARBA" id="ARBA00022741"/>
    </source>
</evidence>
<dbReference type="Proteomes" id="UP001060012">
    <property type="component" value="Chromosome"/>
</dbReference>
<organism evidence="11 12">
    <name type="scientific">Arcobacter roscoffensis</name>
    <dbReference type="NCBI Taxonomy" id="2961520"/>
    <lineage>
        <taxon>Bacteria</taxon>
        <taxon>Pseudomonadati</taxon>
        <taxon>Campylobacterota</taxon>
        <taxon>Epsilonproteobacteria</taxon>
        <taxon>Campylobacterales</taxon>
        <taxon>Arcobacteraceae</taxon>
        <taxon>Arcobacter</taxon>
    </lineage>
</organism>
<keyword evidence="3" id="KW-0597">Phosphoprotein</keyword>
<proteinExistence type="predicted"/>
<keyword evidence="8" id="KW-0902">Two-component regulatory system</keyword>
<keyword evidence="5" id="KW-0547">Nucleotide-binding</keyword>
<keyword evidence="4" id="KW-0808">Transferase</keyword>
<evidence type="ECO:0000256" key="3">
    <source>
        <dbReference type="ARBA" id="ARBA00022553"/>
    </source>
</evidence>
<dbReference type="Gene3D" id="3.30.565.10">
    <property type="entry name" value="Histidine kinase-like ATPase, C-terminal domain"/>
    <property type="match status" value="1"/>
</dbReference>
<dbReference type="PANTHER" id="PTHR43065">
    <property type="entry name" value="SENSOR HISTIDINE KINASE"/>
    <property type="match status" value="1"/>
</dbReference>
<feature type="transmembrane region" description="Helical" evidence="9">
    <location>
        <begin position="45"/>
        <end position="62"/>
    </location>
</feature>
<evidence type="ECO:0000256" key="2">
    <source>
        <dbReference type="ARBA" id="ARBA00012438"/>
    </source>
</evidence>
<dbReference type="InterPro" id="IPR036097">
    <property type="entry name" value="HisK_dim/P_sf"/>
</dbReference>
<dbReference type="SUPFAM" id="SSF55874">
    <property type="entry name" value="ATPase domain of HSP90 chaperone/DNA topoisomerase II/histidine kinase"/>
    <property type="match status" value="1"/>
</dbReference>
<keyword evidence="6 11" id="KW-0418">Kinase</keyword>
<dbReference type="Pfam" id="PF02518">
    <property type="entry name" value="HATPase_c"/>
    <property type="match status" value="1"/>
</dbReference>
<dbReference type="CDD" id="cd00082">
    <property type="entry name" value="HisKA"/>
    <property type="match status" value="1"/>
</dbReference>
<feature type="transmembrane region" description="Helical" evidence="9">
    <location>
        <begin position="12"/>
        <end position="33"/>
    </location>
</feature>
<dbReference type="Gene3D" id="1.10.287.130">
    <property type="match status" value="1"/>
</dbReference>
<dbReference type="GO" id="GO:0016301">
    <property type="term" value="F:kinase activity"/>
    <property type="evidence" value="ECO:0007669"/>
    <property type="project" value="UniProtKB-KW"/>
</dbReference>
<evidence type="ECO:0000256" key="9">
    <source>
        <dbReference type="SAM" id="Phobius"/>
    </source>
</evidence>
<keyword evidence="7" id="KW-0067">ATP-binding</keyword>
<evidence type="ECO:0000259" key="10">
    <source>
        <dbReference type="PROSITE" id="PS50109"/>
    </source>
</evidence>
<dbReference type="PRINTS" id="PR00344">
    <property type="entry name" value="BCTRLSENSOR"/>
</dbReference>
<accession>A0ABY5E3E6</accession>
<reference evidence="11" key="1">
    <citation type="submission" date="2022-07" db="EMBL/GenBank/DDBJ databases">
        <title>Arcobacter roscoffensis sp. nov., a marine bacterium isolated from coastal seawater collected from Roscoff, France.</title>
        <authorList>
            <person name="Pascual J."/>
            <person name="Lepeaux C."/>
            <person name="Methner A."/>
            <person name="Overmann J."/>
        </authorList>
    </citation>
    <scope>NUCLEOTIDE SEQUENCE</scope>
    <source>
        <strain evidence="11">ARW1-2F2</strain>
    </source>
</reference>
<name>A0ABY5E3E6_9BACT</name>
<sequence>MEFLSSRFKIIFAYALFGSLWIFYSDKLVSILVNDIKTLNTIQSYKGWFFIFITSLLLLYLIKHFEKQRNKIEKKLREKDLLLIQQSKMATMGEMIDNIAHQWKQPLNNISTCSTGVKLQKELDILSNENLIKEMTNIHDSVKYLSETIDDFRDFFNTDKTKKEFSLEKCIDKVFLLVTSKLKNRNIQIIKNIQEDKIVAVENEIVQVIINIINNAIDALDNSMYENRYIFVDTQSKDNQIYISIKDNAQGINENIIEKIFESRFTTKKEGKGTGIGLYMSKVIINSYNGTIEAKNCKFEYKNKEYVGAKFEVCIPIESN</sequence>
<dbReference type="SUPFAM" id="SSF47384">
    <property type="entry name" value="Homodimeric domain of signal transducing histidine kinase"/>
    <property type="match status" value="1"/>
</dbReference>
<dbReference type="InterPro" id="IPR005467">
    <property type="entry name" value="His_kinase_dom"/>
</dbReference>
<evidence type="ECO:0000313" key="11">
    <source>
        <dbReference type="EMBL" id="UTJ05583.1"/>
    </source>
</evidence>
<keyword evidence="9" id="KW-1133">Transmembrane helix</keyword>
<dbReference type="InterPro" id="IPR003661">
    <property type="entry name" value="HisK_dim/P_dom"/>
</dbReference>
<gene>
    <name evidence="11" type="ORF">NJU99_09925</name>
</gene>
<protein>
    <recommendedName>
        <fullName evidence="2">histidine kinase</fullName>
        <ecNumber evidence="2">2.7.13.3</ecNumber>
    </recommendedName>
</protein>
<evidence type="ECO:0000256" key="7">
    <source>
        <dbReference type="ARBA" id="ARBA00022840"/>
    </source>
</evidence>
<evidence type="ECO:0000313" key="12">
    <source>
        <dbReference type="Proteomes" id="UP001060012"/>
    </source>
</evidence>
<dbReference type="InterPro" id="IPR036890">
    <property type="entry name" value="HATPase_C_sf"/>
</dbReference>
<dbReference type="PROSITE" id="PS50109">
    <property type="entry name" value="HIS_KIN"/>
    <property type="match status" value="1"/>
</dbReference>
<dbReference type="RefSeq" id="WP_254575764.1">
    <property type="nucleotide sequence ID" value="NZ_CP100595.1"/>
</dbReference>
<evidence type="ECO:0000256" key="1">
    <source>
        <dbReference type="ARBA" id="ARBA00000085"/>
    </source>
</evidence>
<dbReference type="InterPro" id="IPR003594">
    <property type="entry name" value="HATPase_dom"/>
</dbReference>
<evidence type="ECO:0000256" key="6">
    <source>
        <dbReference type="ARBA" id="ARBA00022777"/>
    </source>
</evidence>
<dbReference type="InterPro" id="IPR004358">
    <property type="entry name" value="Sig_transdc_His_kin-like_C"/>
</dbReference>
<evidence type="ECO:0000256" key="4">
    <source>
        <dbReference type="ARBA" id="ARBA00022679"/>
    </source>
</evidence>